<evidence type="ECO:0000313" key="1">
    <source>
        <dbReference type="EMBL" id="JAH59537.1"/>
    </source>
</evidence>
<sequence length="53" mass="6107">MNHSLETSSFSMADETPSSLALHFPKMFLKIIWIILSRSHIYVPSTEKPFLRA</sequence>
<dbReference type="AlphaFoldDB" id="A0A0E9U1C4"/>
<reference evidence="1" key="1">
    <citation type="submission" date="2014-11" db="EMBL/GenBank/DDBJ databases">
        <authorList>
            <person name="Amaro Gonzalez C."/>
        </authorList>
    </citation>
    <scope>NUCLEOTIDE SEQUENCE</scope>
</reference>
<name>A0A0E9U1C4_ANGAN</name>
<dbReference type="EMBL" id="GBXM01049040">
    <property type="protein sequence ID" value="JAH59537.1"/>
    <property type="molecule type" value="Transcribed_RNA"/>
</dbReference>
<organism evidence="1">
    <name type="scientific">Anguilla anguilla</name>
    <name type="common">European freshwater eel</name>
    <name type="synonym">Muraena anguilla</name>
    <dbReference type="NCBI Taxonomy" id="7936"/>
    <lineage>
        <taxon>Eukaryota</taxon>
        <taxon>Metazoa</taxon>
        <taxon>Chordata</taxon>
        <taxon>Craniata</taxon>
        <taxon>Vertebrata</taxon>
        <taxon>Euteleostomi</taxon>
        <taxon>Actinopterygii</taxon>
        <taxon>Neopterygii</taxon>
        <taxon>Teleostei</taxon>
        <taxon>Anguilliformes</taxon>
        <taxon>Anguillidae</taxon>
        <taxon>Anguilla</taxon>
    </lineage>
</organism>
<protein>
    <submittedName>
        <fullName evidence="1">Uncharacterized protein</fullName>
    </submittedName>
</protein>
<accession>A0A0E9U1C4</accession>
<reference evidence="1" key="2">
    <citation type="journal article" date="2015" name="Fish Shellfish Immunol.">
        <title>Early steps in the European eel (Anguilla anguilla)-Vibrio vulnificus interaction in the gills: Role of the RtxA13 toxin.</title>
        <authorList>
            <person name="Callol A."/>
            <person name="Pajuelo D."/>
            <person name="Ebbesson L."/>
            <person name="Teles M."/>
            <person name="MacKenzie S."/>
            <person name="Amaro C."/>
        </authorList>
    </citation>
    <scope>NUCLEOTIDE SEQUENCE</scope>
</reference>
<proteinExistence type="predicted"/>